<dbReference type="OrthoDB" id="5172791at2"/>
<dbReference type="InterPro" id="IPR006680">
    <property type="entry name" value="Amidohydro-rel"/>
</dbReference>
<keyword evidence="4" id="KW-1185">Reference proteome</keyword>
<dbReference type="Gene3D" id="3.20.20.140">
    <property type="entry name" value="Metal-dependent hydrolases"/>
    <property type="match status" value="1"/>
</dbReference>
<dbReference type="InterPro" id="IPR032466">
    <property type="entry name" value="Metal_Hydrolase"/>
</dbReference>
<dbReference type="KEGG" id="orz:FNH13_13625"/>
<name>A0A516GFW2_9MICO</name>
<dbReference type="AlphaFoldDB" id="A0A516GFW2"/>
<dbReference type="InterPro" id="IPR032465">
    <property type="entry name" value="ACMSD"/>
</dbReference>
<dbReference type="GO" id="GO:0005737">
    <property type="term" value="C:cytoplasm"/>
    <property type="evidence" value="ECO:0007669"/>
    <property type="project" value="TreeGrafter"/>
</dbReference>
<evidence type="ECO:0000313" key="4">
    <source>
        <dbReference type="Proteomes" id="UP000315395"/>
    </source>
</evidence>
<dbReference type="PANTHER" id="PTHR21240:SF28">
    <property type="entry name" value="ISO-OROTATE DECARBOXYLASE (EUROFUNG)"/>
    <property type="match status" value="1"/>
</dbReference>
<accession>A0A516GFW2</accession>
<reference evidence="3 4" key="1">
    <citation type="submission" date="2019-07" db="EMBL/GenBank/DDBJ databases">
        <title>complete genome sequencing of Ornithinimicrobium sp. H23M54.</title>
        <authorList>
            <person name="Bae J.-W."/>
            <person name="Lee S.-Y."/>
        </authorList>
    </citation>
    <scope>NUCLEOTIDE SEQUENCE [LARGE SCALE GENOMIC DNA]</scope>
    <source>
        <strain evidence="3 4">H23M54</strain>
    </source>
</reference>
<evidence type="ECO:0000259" key="2">
    <source>
        <dbReference type="Pfam" id="PF04909"/>
    </source>
</evidence>
<dbReference type="GO" id="GO:0016787">
    <property type="term" value="F:hydrolase activity"/>
    <property type="evidence" value="ECO:0007669"/>
    <property type="project" value="UniProtKB-KW"/>
</dbReference>
<dbReference type="GO" id="GO:0016831">
    <property type="term" value="F:carboxy-lyase activity"/>
    <property type="evidence" value="ECO:0007669"/>
    <property type="project" value="InterPro"/>
</dbReference>
<dbReference type="GO" id="GO:0019748">
    <property type="term" value="P:secondary metabolic process"/>
    <property type="evidence" value="ECO:0007669"/>
    <property type="project" value="TreeGrafter"/>
</dbReference>
<sequence length="312" mass="33950">MPDHRGPATDADVASWVAGLGLPGLADIHVHFLPEPVLAKVWAYFDAHGWSEGGDWPIRYRLPEQERLAVARSLGLRAVPALTYAHKPGMAAWLNAWCADFAQRVPDAVPSGTFYPEPEAADYVPEAIEAGVRLFKTHVTVGDFDPTDPLLDPVWSVLQDAGTPVVLHAGSGPHPGRHTGPAPVAALLARFPRLVLVIAHLGMPEHHEFADLAEQYAGVHLDTTMAGTDYVEARSPLPSGYLSRLRDLQHKVVLGADFPNIPYPYAHQLQALARWDLGEDWMRDVLWHNGARLMRLADHGDQASSAAAGSGR</sequence>
<gene>
    <name evidence="3" type="ORF">FNH13_13625</name>
</gene>
<keyword evidence="1" id="KW-0456">Lyase</keyword>
<dbReference type="Proteomes" id="UP000315395">
    <property type="component" value="Chromosome"/>
</dbReference>
<dbReference type="Pfam" id="PF04909">
    <property type="entry name" value="Amidohydro_2"/>
    <property type="match status" value="1"/>
</dbReference>
<dbReference type="CDD" id="cd01292">
    <property type="entry name" value="metallo-dependent_hydrolases"/>
    <property type="match status" value="1"/>
</dbReference>
<organism evidence="3 4">
    <name type="scientific">Ornithinimicrobium ciconiae</name>
    <dbReference type="NCBI Taxonomy" id="2594265"/>
    <lineage>
        <taxon>Bacteria</taxon>
        <taxon>Bacillati</taxon>
        <taxon>Actinomycetota</taxon>
        <taxon>Actinomycetes</taxon>
        <taxon>Micrococcales</taxon>
        <taxon>Ornithinimicrobiaceae</taxon>
        <taxon>Ornithinimicrobium</taxon>
    </lineage>
</organism>
<evidence type="ECO:0000313" key="3">
    <source>
        <dbReference type="EMBL" id="QDO90414.1"/>
    </source>
</evidence>
<feature type="domain" description="Amidohydrolase-related" evidence="2">
    <location>
        <begin position="27"/>
        <end position="295"/>
    </location>
</feature>
<dbReference type="EMBL" id="CP041616">
    <property type="protein sequence ID" value="QDO90414.1"/>
    <property type="molecule type" value="Genomic_DNA"/>
</dbReference>
<protein>
    <submittedName>
        <fullName evidence="3">Amidohydrolase</fullName>
    </submittedName>
</protein>
<dbReference type="SUPFAM" id="SSF51556">
    <property type="entry name" value="Metallo-dependent hydrolases"/>
    <property type="match status" value="1"/>
</dbReference>
<keyword evidence="3" id="KW-0378">Hydrolase</keyword>
<dbReference type="PANTHER" id="PTHR21240">
    <property type="entry name" value="2-AMINO-3-CARBOXYLMUCONATE-6-SEMIALDEHYDE DECARBOXYLASE"/>
    <property type="match status" value="1"/>
</dbReference>
<evidence type="ECO:0000256" key="1">
    <source>
        <dbReference type="ARBA" id="ARBA00023239"/>
    </source>
</evidence>
<proteinExistence type="predicted"/>